<protein>
    <submittedName>
        <fullName evidence="2">Calreticulin</fullName>
    </submittedName>
</protein>
<keyword evidence="1" id="KW-0472">Membrane</keyword>
<evidence type="ECO:0000256" key="1">
    <source>
        <dbReference type="SAM" id="Phobius"/>
    </source>
</evidence>
<feature type="transmembrane region" description="Helical" evidence="1">
    <location>
        <begin position="12"/>
        <end position="31"/>
    </location>
</feature>
<gene>
    <name evidence="2" type="ORF">F383_14663</name>
</gene>
<proteinExistence type="predicted"/>
<keyword evidence="3" id="KW-1185">Reference proteome</keyword>
<sequence>MSILFLALSQFGYSLVTLFLPYIHSTFIYHFPNLKFLGYSSFSIRSIIVKFSISFLS</sequence>
<dbReference type="EMBL" id="JRRC01516239">
    <property type="protein sequence ID" value="KHG08932.1"/>
    <property type="molecule type" value="Genomic_DNA"/>
</dbReference>
<keyword evidence="1" id="KW-0812">Transmembrane</keyword>
<accession>A0A0B0N8F5</accession>
<name>A0A0B0N8F5_GOSAR</name>
<dbReference type="AlphaFoldDB" id="A0A0B0N8F5"/>
<organism evidence="2 3">
    <name type="scientific">Gossypium arboreum</name>
    <name type="common">Tree cotton</name>
    <name type="synonym">Gossypium nanking</name>
    <dbReference type="NCBI Taxonomy" id="29729"/>
    <lineage>
        <taxon>Eukaryota</taxon>
        <taxon>Viridiplantae</taxon>
        <taxon>Streptophyta</taxon>
        <taxon>Embryophyta</taxon>
        <taxon>Tracheophyta</taxon>
        <taxon>Spermatophyta</taxon>
        <taxon>Magnoliopsida</taxon>
        <taxon>eudicotyledons</taxon>
        <taxon>Gunneridae</taxon>
        <taxon>Pentapetalae</taxon>
        <taxon>rosids</taxon>
        <taxon>malvids</taxon>
        <taxon>Malvales</taxon>
        <taxon>Malvaceae</taxon>
        <taxon>Malvoideae</taxon>
        <taxon>Gossypium</taxon>
    </lineage>
</organism>
<dbReference type="Proteomes" id="UP000032142">
    <property type="component" value="Unassembled WGS sequence"/>
</dbReference>
<evidence type="ECO:0000313" key="3">
    <source>
        <dbReference type="Proteomes" id="UP000032142"/>
    </source>
</evidence>
<evidence type="ECO:0000313" key="2">
    <source>
        <dbReference type="EMBL" id="KHG08932.1"/>
    </source>
</evidence>
<reference evidence="3" key="1">
    <citation type="submission" date="2014-09" db="EMBL/GenBank/DDBJ databases">
        <authorList>
            <person name="Mudge J."/>
            <person name="Ramaraj T."/>
            <person name="Lindquist I.E."/>
            <person name="Bharti A.K."/>
            <person name="Sundararajan A."/>
            <person name="Cameron C.T."/>
            <person name="Woodward J.E."/>
            <person name="May G.D."/>
            <person name="Brubaker C."/>
            <person name="Broadhvest J."/>
            <person name="Wilkins T.A."/>
        </authorList>
    </citation>
    <scope>NUCLEOTIDE SEQUENCE</scope>
    <source>
        <strain evidence="3">cv. AKA8401</strain>
    </source>
</reference>
<comment type="caution">
    <text evidence="2">The sequence shown here is derived from an EMBL/GenBank/DDBJ whole genome shotgun (WGS) entry which is preliminary data.</text>
</comment>
<keyword evidence="1" id="KW-1133">Transmembrane helix</keyword>